<gene>
    <name evidence="1" type="ORF">SDC9_78732</name>
</gene>
<name>A0A644Z0A5_9ZZZZ</name>
<comment type="caution">
    <text evidence="1">The sequence shown here is derived from an EMBL/GenBank/DDBJ whole genome shotgun (WGS) entry which is preliminary data.</text>
</comment>
<organism evidence="1">
    <name type="scientific">bioreactor metagenome</name>
    <dbReference type="NCBI Taxonomy" id="1076179"/>
    <lineage>
        <taxon>unclassified sequences</taxon>
        <taxon>metagenomes</taxon>
        <taxon>ecological metagenomes</taxon>
    </lineage>
</organism>
<proteinExistence type="predicted"/>
<sequence length="373" mass="41926">MPHLSKTQYLLMNKDTPLLAFSCRKNEFDEPELTVGLWQSDLRPIGLPAEAGPTELTSYLERRKAPKHRQHLQELLRRFGCEDLEGFLRVTHALSLNDAIWVKEAGSPLHWADVSLYENEFDQLISEAAFDGTISSTELSSTSPEFGTDGYFAKCWVREDRGIFLYKSGSALHEIEPLSEYLAYQLAQALCPDAVPYDLAFYHGKLVSKCPLFTDEHTGLAKAARVFDGKEKTIPELLSYFESIGGGDAFRRMCVLDAVILNPDRHYGNFGVLFENDTMKILGMAPVFDNNRALLPGLDDGQILEPDWYIERCQSKLGRDFITNAKGLMTDAIRADLKNLAGFQFSQHPEISASQSRLDALSATVQHRIRAIL</sequence>
<dbReference type="Gene3D" id="1.10.1070.20">
    <property type="match status" value="1"/>
</dbReference>
<evidence type="ECO:0008006" key="2">
    <source>
        <dbReference type="Google" id="ProtNLM"/>
    </source>
</evidence>
<accession>A0A644Z0A5</accession>
<reference evidence="1" key="1">
    <citation type="submission" date="2019-08" db="EMBL/GenBank/DDBJ databases">
        <authorList>
            <person name="Kucharzyk K."/>
            <person name="Murdoch R.W."/>
            <person name="Higgins S."/>
            <person name="Loffler F."/>
        </authorList>
    </citation>
    <scope>NUCLEOTIDE SEQUENCE</scope>
</reference>
<dbReference type="EMBL" id="VSSQ01006289">
    <property type="protein sequence ID" value="MPM32173.1"/>
    <property type="molecule type" value="Genomic_DNA"/>
</dbReference>
<dbReference type="AlphaFoldDB" id="A0A644Z0A5"/>
<evidence type="ECO:0000313" key="1">
    <source>
        <dbReference type="EMBL" id="MPM32173.1"/>
    </source>
</evidence>
<protein>
    <recommendedName>
        <fullName evidence="2">HipA-like C-terminal domain-containing protein</fullName>
    </recommendedName>
</protein>